<dbReference type="InterPro" id="IPR029016">
    <property type="entry name" value="GAF-like_dom_sf"/>
</dbReference>
<feature type="domain" description="PAC" evidence="7">
    <location>
        <begin position="698"/>
        <end position="750"/>
    </location>
</feature>
<dbReference type="RefSeq" id="WP_162443710.1">
    <property type="nucleotide sequence ID" value="NZ_CP048222.1"/>
</dbReference>
<evidence type="ECO:0000256" key="3">
    <source>
        <dbReference type="ARBA" id="ARBA00022553"/>
    </source>
</evidence>
<keyword evidence="3" id="KW-0597">Phosphoprotein</keyword>
<dbReference type="InterPro" id="IPR000014">
    <property type="entry name" value="PAS"/>
</dbReference>
<feature type="coiled-coil region" evidence="6">
    <location>
        <begin position="567"/>
        <end position="615"/>
    </location>
</feature>
<keyword evidence="5" id="KW-0418">Kinase</keyword>
<evidence type="ECO:0000313" key="8">
    <source>
        <dbReference type="EMBL" id="QHT67687.1"/>
    </source>
</evidence>
<dbReference type="InterPro" id="IPR013656">
    <property type="entry name" value="PAS_4"/>
</dbReference>
<keyword evidence="4" id="KW-0808">Transferase</keyword>
<reference evidence="8 9" key="1">
    <citation type="submission" date="2020-01" db="EMBL/GenBank/DDBJ databases">
        <authorList>
            <person name="Kim M.K."/>
        </authorList>
    </citation>
    <scope>NUCLEOTIDE SEQUENCE [LARGE SCALE GENOMIC DNA]</scope>
    <source>
        <strain evidence="8 9">172606-1</strain>
    </source>
</reference>
<evidence type="ECO:0000256" key="2">
    <source>
        <dbReference type="ARBA" id="ARBA00012438"/>
    </source>
</evidence>
<gene>
    <name evidence="8" type="ORF">GXP67_14130</name>
</gene>
<evidence type="ECO:0000256" key="5">
    <source>
        <dbReference type="ARBA" id="ARBA00022777"/>
    </source>
</evidence>
<dbReference type="Gene3D" id="3.30.450.20">
    <property type="entry name" value="PAS domain"/>
    <property type="match status" value="5"/>
</dbReference>
<dbReference type="KEGG" id="rhoz:GXP67_14130"/>
<dbReference type="SMART" id="SM00065">
    <property type="entry name" value="GAF"/>
    <property type="match status" value="1"/>
</dbReference>
<dbReference type="Pfam" id="PF08448">
    <property type="entry name" value="PAS_4"/>
    <property type="match status" value="3"/>
</dbReference>
<dbReference type="Pfam" id="PF08447">
    <property type="entry name" value="PAS_3"/>
    <property type="match status" value="1"/>
</dbReference>
<dbReference type="SUPFAM" id="SSF55785">
    <property type="entry name" value="PYP-like sensor domain (PAS domain)"/>
    <property type="match status" value="4"/>
</dbReference>
<dbReference type="Gene3D" id="3.30.450.40">
    <property type="match status" value="1"/>
</dbReference>
<dbReference type="PANTHER" id="PTHR43304:SF1">
    <property type="entry name" value="PAC DOMAIN-CONTAINING PROTEIN"/>
    <property type="match status" value="1"/>
</dbReference>
<dbReference type="InterPro" id="IPR035965">
    <property type="entry name" value="PAS-like_dom_sf"/>
</dbReference>
<dbReference type="SMART" id="SM00091">
    <property type="entry name" value="PAS"/>
    <property type="match status" value="4"/>
</dbReference>
<dbReference type="InterPro" id="IPR013655">
    <property type="entry name" value="PAS_fold_3"/>
</dbReference>
<keyword evidence="6" id="KW-0175">Coiled coil</keyword>
<organism evidence="8 9">
    <name type="scientific">Rhodocytophaga rosea</name>
    <dbReference type="NCBI Taxonomy" id="2704465"/>
    <lineage>
        <taxon>Bacteria</taxon>
        <taxon>Pseudomonadati</taxon>
        <taxon>Bacteroidota</taxon>
        <taxon>Cytophagia</taxon>
        <taxon>Cytophagales</taxon>
        <taxon>Rhodocytophagaceae</taxon>
        <taxon>Rhodocytophaga</taxon>
    </lineage>
</organism>
<dbReference type="InterPro" id="IPR003018">
    <property type="entry name" value="GAF"/>
</dbReference>
<comment type="catalytic activity">
    <reaction evidence="1">
        <text>ATP + protein L-histidine = ADP + protein N-phospho-L-histidine.</text>
        <dbReference type="EC" id="2.7.13.3"/>
    </reaction>
</comment>
<dbReference type="InterPro" id="IPR001610">
    <property type="entry name" value="PAC"/>
</dbReference>
<dbReference type="NCBIfam" id="TIGR00229">
    <property type="entry name" value="sensory_box"/>
    <property type="match status" value="1"/>
</dbReference>
<dbReference type="SMART" id="SM00086">
    <property type="entry name" value="PAC"/>
    <property type="match status" value="3"/>
</dbReference>
<keyword evidence="9" id="KW-1185">Reference proteome</keyword>
<accession>A0A6C0GIB9</accession>
<evidence type="ECO:0000256" key="4">
    <source>
        <dbReference type="ARBA" id="ARBA00022679"/>
    </source>
</evidence>
<dbReference type="GO" id="GO:0004673">
    <property type="term" value="F:protein histidine kinase activity"/>
    <property type="evidence" value="ECO:0007669"/>
    <property type="project" value="UniProtKB-EC"/>
</dbReference>
<dbReference type="Proteomes" id="UP000480178">
    <property type="component" value="Chromosome"/>
</dbReference>
<dbReference type="PROSITE" id="PS50113">
    <property type="entry name" value="PAC"/>
    <property type="match status" value="1"/>
</dbReference>
<evidence type="ECO:0000256" key="1">
    <source>
        <dbReference type="ARBA" id="ARBA00000085"/>
    </source>
</evidence>
<evidence type="ECO:0000259" key="7">
    <source>
        <dbReference type="PROSITE" id="PS50113"/>
    </source>
</evidence>
<feature type="coiled-coil region" evidence="6">
    <location>
        <begin position="748"/>
        <end position="793"/>
    </location>
</feature>
<dbReference type="EC" id="2.7.13.3" evidence="2"/>
<dbReference type="SUPFAM" id="SSF55781">
    <property type="entry name" value="GAF domain-like"/>
    <property type="match status" value="1"/>
</dbReference>
<sequence length="1017" mass="116746">MKSNLLSFRVVKSTTLENLKLIIEQRESEIKSATDFIKEIEKGNLEFTYSQTDSAQSNGLAVSLLSMRDQMKKVAEDEKERKWVTEGLARFVEILRSNTNENQSLADDIISHLVKYMNANQGGLFIVNEDDQDNPYLELVACYAYDRKKFVDKKISIGQGLAGQAYLEKDTIYMTAVPDDYVQITSGLGNALPRNILIVPLKLNDQVFGIVELASFHSIKKYQIEFVEKLGESIASAISSVKINDKTRKLLEESQLQTESMRSQEEEMRQNMEELSATQEEMQRIVRQSQEKELYLNELINSINDTILTIDLSYKIVSWNKALERNYNITVHKGFDALHLYPQEGKSQAKAAFGRALAGETFQVTETYNLEGGEENELYIAAAYSPLKDTSGEIIGALLISKNITPTMAAQKKAERLLVETQRQTEELSSTQEVMKGIMDEVQGKERFMNEIMNATKDRIFTIDKTYKIIICNQTTKEAYQQMGVTLEKGYDILSLFNPEQKATYKSYYDRALGGEYFEITQKYLFGEVEQYFSTIYSPLRNTEGEIIGAAAFGKDITETILAKNQADQLAKENQFQNEELKAQQEELHQNLEELSTTQEEMNRRQEELTHLLQRFNLVVKTTTEGLWDMIVPSSMQFNDDTPFWWADKFRQMVGYSNETDFPNRLDSWANLLHPDHKEYTLAAFNAHLIDFSGNTPYDVEYQLKLKNGQYRWFRAVGNTLRDEQGKPLRIAGTLIDIQALKDLNAFQLELEEKVKERTHELQAQEEELRQNMEELSATQEEIQRVLLESQEKEAYLREVINAMPDVIYTVDCDYKVITWNEVLEKSYNLKVEKGFNILHLYEEYQRPGIKSKYDRAIAGEGFQENETYDLGAGNELHITATYSPLKNNAGQVTGVLFISRNVTQSVAAHKKTEKLLAEVQSKEDMLNNLINITDDSIVALDKAYKIICCNQVLRDTYLQYNIKVDIGFDMMLLIPEQEKALYKSYFDRALAGETVEVSNHFKNGEIDSYVNLTYSP</sequence>
<evidence type="ECO:0000313" key="9">
    <source>
        <dbReference type="Proteomes" id="UP000480178"/>
    </source>
</evidence>
<dbReference type="EMBL" id="CP048222">
    <property type="protein sequence ID" value="QHT67687.1"/>
    <property type="molecule type" value="Genomic_DNA"/>
</dbReference>
<protein>
    <recommendedName>
        <fullName evidence="2">histidine kinase</fullName>
        <ecNumber evidence="2">2.7.13.3</ecNumber>
    </recommendedName>
</protein>
<dbReference type="CDD" id="cd00130">
    <property type="entry name" value="PAS"/>
    <property type="match status" value="1"/>
</dbReference>
<dbReference type="AlphaFoldDB" id="A0A6C0GIB9"/>
<dbReference type="PANTHER" id="PTHR43304">
    <property type="entry name" value="PHYTOCHROME-LIKE PROTEIN CPH1"/>
    <property type="match status" value="1"/>
</dbReference>
<proteinExistence type="predicted"/>
<dbReference type="InterPro" id="IPR000700">
    <property type="entry name" value="PAS-assoc_C"/>
</dbReference>
<name>A0A6C0GIB9_9BACT</name>
<dbReference type="InterPro" id="IPR052162">
    <property type="entry name" value="Sensor_kinase/Photoreceptor"/>
</dbReference>
<dbReference type="Pfam" id="PF13185">
    <property type="entry name" value="GAF_2"/>
    <property type="match status" value="1"/>
</dbReference>
<evidence type="ECO:0000256" key="6">
    <source>
        <dbReference type="SAM" id="Coils"/>
    </source>
</evidence>
<feature type="coiled-coil region" evidence="6">
    <location>
        <begin position="251"/>
        <end position="292"/>
    </location>
</feature>